<protein>
    <submittedName>
        <fullName evidence="4">Helix-turn-helix domain-containing protein</fullName>
    </submittedName>
</protein>
<keyword evidence="5" id="KW-1185">Reference proteome</keyword>
<dbReference type="Pfam" id="PF13411">
    <property type="entry name" value="MerR_1"/>
    <property type="match status" value="1"/>
</dbReference>
<dbReference type="Gene3D" id="3.20.80.10">
    <property type="entry name" value="Regulatory factor, effector binding domain"/>
    <property type="match status" value="1"/>
</dbReference>
<evidence type="ECO:0000259" key="3">
    <source>
        <dbReference type="PROSITE" id="PS50937"/>
    </source>
</evidence>
<evidence type="ECO:0000256" key="1">
    <source>
        <dbReference type="ARBA" id="ARBA00023125"/>
    </source>
</evidence>
<dbReference type="Proteomes" id="UP001597180">
    <property type="component" value="Unassembled WGS sequence"/>
</dbReference>
<dbReference type="SUPFAM" id="SSF46955">
    <property type="entry name" value="Putative DNA-binding domain"/>
    <property type="match status" value="1"/>
</dbReference>
<evidence type="ECO:0000256" key="2">
    <source>
        <dbReference type="SAM" id="Coils"/>
    </source>
</evidence>
<organism evidence="4 5">
    <name type="scientific">Paenibacillus vulneris</name>
    <dbReference type="NCBI Taxonomy" id="1133364"/>
    <lineage>
        <taxon>Bacteria</taxon>
        <taxon>Bacillati</taxon>
        <taxon>Bacillota</taxon>
        <taxon>Bacilli</taxon>
        <taxon>Bacillales</taxon>
        <taxon>Paenibacillaceae</taxon>
        <taxon>Paenibacillus</taxon>
    </lineage>
</organism>
<dbReference type="EMBL" id="JBHTLU010000031">
    <property type="protein sequence ID" value="MFD1222930.1"/>
    <property type="molecule type" value="Genomic_DNA"/>
</dbReference>
<dbReference type="RefSeq" id="WP_345588831.1">
    <property type="nucleotide sequence ID" value="NZ_BAABJG010000015.1"/>
</dbReference>
<reference evidence="5" key="1">
    <citation type="journal article" date="2019" name="Int. J. Syst. Evol. Microbiol.">
        <title>The Global Catalogue of Microorganisms (GCM) 10K type strain sequencing project: providing services to taxonomists for standard genome sequencing and annotation.</title>
        <authorList>
            <consortium name="The Broad Institute Genomics Platform"/>
            <consortium name="The Broad Institute Genome Sequencing Center for Infectious Disease"/>
            <person name="Wu L."/>
            <person name="Ma J."/>
        </authorList>
    </citation>
    <scope>NUCLEOTIDE SEQUENCE [LARGE SCALE GENOMIC DNA]</scope>
    <source>
        <strain evidence="5">CCUG 53270</strain>
    </source>
</reference>
<feature type="domain" description="HTH merR-type" evidence="3">
    <location>
        <begin position="1"/>
        <end position="71"/>
    </location>
</feature>
<sequence length="283" mass="32412">MFKIGEFSKLAGVTVKTLRHYDQLGLLKPIHIDEESKYRYYTAEQLLTVRRIASFKEQGLTLEQMRPLMADSAALSDAESMLKEKREELKRLIQAMERQVVEIDERLVQLDRISETTELVKEEEEGFALQRVEPILAASIREQVPKDHLCLLLDELKQYVRGYGEQADHMVMIVWHRRADGSSSLSDIEVAIPLSKPIPYGHRVKVGILPGLEMAASLKHLCDPYLDDCRAEEELQGWIIAEGYRRLEAEPTREVFLTSDKDIYGRLRLAEAIVPVEPLPSDV</sequence>
<dbReference type="PROSITE" id="PS00552">
    <property type="entry name" value="HTH_MERR_1"/>
    <property type="match status" value="1"/>
</dbReference>
<dbReference type="InterPro" id="IPR047057">
    <property type="entry name" value="MerR_fam"/>
</dbReference>
<dbReference type="CDD" id="cd01107">
    <property type="entry name" value="HTH_BmrR"/>
    <property type="match status" value="1"/>
</dbReference>
<dbReference type="Gene3D" id="1.10.1660.10">
    <property type="match status" value="1"/>
</dbReference>
<dbReference type="SMART" id="SM00422">
    <property type="entry name" value="HTH_MERR"/>
    <property type="match status" value="1"/>
</dbReference>
<dbReference type="PANTHER" id="PTHR30204:SF97">
    <property type="entry name" value="MERR FAMILY REGULATORY PROTEIN"/>
    <property type="match status" value="1"/>
</dbReference>
<evidence type="ECO:0000313" key="4">
    <source>
        <dbReference type="EMBL" id="MFD1222930.1"/>
    </source>
</evidence>
<gene>
    <name evidence="4" type="ORF">ACFQ4B_22695</name>
</gene>
<accession>A0ABW3UTT9</accession>
<name>A0ABW3UTT9_9BACL</name>
<evidence type="ECO:0000313" key="5">
    <source>
        <dbReference type="Proteomes" id="UP001597180"/>
    </source>
</evidence>
<keyword evidence="1" id="KW-0238">DNA-binding</keyword>
<dbReference type="InterPro" id="IPR000551">
    <property type="entry name" value="MerR-type_HTH_dom"/>
</dbReference>
<dbReference type="PANTHER" id="PTHR30204">
    <property type="entry name" value="REDOX-CYCLING DRUG-SENSING TRANSCRIPTIONAL ACTIVATOR SOXR"/>
    <property type="match status" value="1"/>
</dbReference>
<keyword evidence="2" id="KW-0175">Coiled coil</keyword>
<dbReference type="PROSITE" id="PS50937">
    <property type="entry name" value="HTH_MERR_2"/>
    <property type="match status" value="1"/>
</dbReference>
<dbReference type="InterPro" id="IPR011256">
    <property type="entry name" value="Reg_factor_effector_dom_sf"/>
</dbReference>
<proteinExistence type="predicted"/>
<comment type="caution">
    <text evidence="4">The sequence shown here is derived from an EMBL/GenBank/DDBJ whole genome shotgun (WGS) entry which is preliminary data.</text>
</comment>
<dbReference type="InterPro" id="IPR009061">
    <property type="entry name" value="DNA-bd_dom_put_sf"/>
</dbReference>
<feature type="coiled-coil region" evidence="2">
    <location>
        <begin position="75"/>
        <end position="113"/>
    </location>
</feature>